<dbReference type="InterPro" id="IPR009665">
    <property type="entry name" value="YyaC"/>
</dbReference>
<dbReference type="Pfam" id="PF06866">
    <property type="entry name" value="DUF1256"/>
    <property type="match status" value="1"/>
</dbReference>
<evidence type="ECO:0000313" key="2">
    <source>
        <dbReference type="Proteomes" id="UP000184536"/>
    </source>
</evidence>
<protein>
    <submittedName>
        <fullName evidence="1">Putative sporulation protein YyaC</fullName>
    </submittedName>
</protein>
<proteinExistence type="predicted"/>
<gene>
    <name evidence="1" type="ORF">SAMN02745975_00235</name>
</gene>
<sequence length="180" mass="19801">MKKYNPLHPTGIQVHFTDENAPMVLCEMLKAHLLEQTIILCIGTDRCIGDALGPLVGTLLANKNFRYPLYGTLDDPIHAVNLESSLEKIKTEHPDAHIIAIDACLGQENLIGNIHIKKGPIYPGKGVGKSLPRVGHLSVVGIVDKLQNDDLYAIHHIRLSLIMHMAQIIADAFMLATYLS</sequence>
<reference evidence="2" key="1">
    <citation type="submission" date="2016-11" db="EMBL/GenBank/DDBJ databases">
        <authorList>
            <person name="Varghese N."/>
            <person name="Submissions S."/>
        </authorList>
    </citation>
    <scope>NUCLEOTIDE SEQUENCE [LARGE SCALE GENOMIC DNA]</scope>
    <source>
        <strain evidence="2">DSM 17957</strain>
    </source>
</reference>
<dbReference type="Proteomes" id="UP000184536">
    <property type="component" value="Unassembled WGS sequence"/>
</dbReference>
<organism evidence="1 2">
    <name type="scientific">Geosporobacter subterraneus DSM 17957</name>
    <dbReference type="NCBI Taxonomy" id="1121919"/>
    <lineage>
        <taxon>Bacteria</taxon>
        <taxon>Bacillati</taxon>
        <taxon>Bacillota</taxon>
        <taxon>Clostridia</taxon>
        <taxon>Peptostreptococcales</taxon>
        <taxon>Thermotaleaceae</taxon>
        <taxon>Geosporobacter</taxon>
    </lineage>
</organism>
<dbReference type="STRING" id="1121919.SAMN02745975_00235"/>
<name>A0A1M6CJK5_9FIRM</name>
<dbReference type="InterPro" id="IPR023430">
    <property type="entry name" value="Pept_HybD-like_dom_sf"/>
</dbReference>
<accession>A0A1M6CJK5</accession>
<dbReference type="EMBL" id="FQZV01000004">
    <property type="protein sequence ID" value="SHI61187.1"/>
    <property type="molecule type" value="Genomic_DNA"/>
</dbReference>
<dbReference type="RefSeq" id="WP_330392527.1">
    <property type="nucleotide sequence ID" value="NZ_FQZV01000004.1"/>
</dbReference>
<dbReference type="NCBIfam" id="TIGR02841">
    <property type="entry name" value="spore_YyaC"/>
    <property type="match status" value="1"/>
</dbReference>
<evidence type="ECO:0000313" key="1">
    <source>
        <dbReference type="EMBL" id="SHI61187.1"/>
    </source>
</evidence>
<keyword evidence="2" id="KW-1185">Reference proteome</keyword>
<dbReference type="AlphaFoldDB" id="A0A1M6CJK5"/>
<dbReference type="SUPFAM" id="SSF53163">
    <property type="entry name" value="HybD-like"/>
    <property type="match status" value="1"/>
</dbReference>